<organism evidence="5 6">
    <name type="scientific">Saponaria officinalis</name>
    <name type="common">Common soapwort</name>
    <name type="synonym">Lychnis saponaria</name>
    <dbReference type="NCBI Taxonomy" id="3572"/>
    <lineage>
        <taxon>Eukaryota</taxon>
        <taxon>Viridiplantae</taxon>
        <taxon>Streptophyta</taxon>
        <taxon>Embryophyta</taxon>
        <taxon>Tracheophyta</taxon>
        <taxon>Spermatophyta</taxon>
        <taxon>Magnoliopsida</taxon>
        <taxon>eudicotyledons</taxon>
        <taxon>Gunneridae</taxon>
        <taxon>Pentapetalae</taxon>
        <taxon>Caryophyllales</taxon>
        <taxon>Caryophyllaceae</taxon>
        <taxon>Caryophylleae</taxon>
        <taxon>Saponaria</taxon>
    </lineage>
</organism>
<evidence type="ECO:0000313" key="6">
    <source>
        <dbReference type="Proteomes" id="UP001443914"/>
    </source>
</evidence>
<dbReference type="InterPro" id="IPR010399">
    <property type="entry name" value="Tify_dom"/>
</dbReference>
<comment type="function">
    <text evidence="2">Repressor of jasmonate responses.</text>
</comment>
<evidence type="ECO:0000256" key="3">
    <source>
        <dbReference type="SAM" id="MobiDB-lite"/>
    </source>
</evidence>
<reference evidence="5" key="1">
    <citation type="submission" date="2024-03" db="EMBL/GenBank/DDBJ databases">
        <title>WGS assembly of Saponaria officinalis var. Norfolk2.</title>
        <authorList>
            <person name="Jenkins J."/>
            <person name="Shu S."/>
            <person name="Grimwood J."/>
            <person name="Barry K."/>
            <person name="Goodstein D."/>
            <person name="Schmutz J."/>
            <person name="Leebens-Mack J."/>
            <person name="Osbourn A."/>
        </authorList>
    </citation>
    <scope>NUCLEOTIDE SEQUENCE [LARGE SCALE GENOMIC DNA]</scope>
    <source>
        <strain evidence="5">JIC</strain>
    </source>
</reference>
<comment type="subcellular location">
    <subcellularLocation>
        <location evidence="2">Nucleus</location>
    </subcellularLocation>
</comment>
<dbReference type="AlphaFoldDB" id="A0AAW1LHG5"/>
<feature type="region of interest" description="Disordered" evidence="3">
    <location>
        <begin position="99"/>
        <end position="126"/>
    </location>
</feature>
<keyword evidence="2" id="KW-1184">Jasmonic acid signaling pathway</keyword>
<dbReference type="PANTHER" id="PTHR33077">
    <property type="entry name" value="PROTEIN TIFY 4A-RELATED-RELATED"/>
    <property type="match status" value="1"/>
</dbReference>
<evidence type="ECO:0000259" key="4">
    <source>
        <dbReference type="PROSITE" id="PS51320"/>
    </source>
</evidence>
<keyword evidence="6" id="KW-1185">Reference proteome</keyword>
<comment type="caution">
    <text evidence="5">The sequence shown here is derived from an EMBL/GenBank/DDBJ whole genome shotgun (WGS) entry which is preliminary data.</text>
</comment>
<dbReference type="InterPro" id="IPR040390">
    <property type="entry name" value="TIFY/JAZ"/>
</dbReference>
<dbReference type="InterPro" id="IPR018467">
    <property type="entry name" value="CCT_CS"/>
</dbReference>
<accession>A0AAW1LHG5</accession>
<evidence type="ECO:0000256" key="1">
    <source>
        <dbReference type="ARBA" id="ARBA00008614"/>
    </source>
</evidence>
<dbReference type="Proteomes" id="UP001443914">
    <property type="component" value="Unassembled WGS sequence"/>
</dbReference>
<dbReference type="PROSITE" id="PS51320">
    <property type="entry name" value="TIFY"/>
    <property type="match status" value="1"/>
</dbReference>
<dbReference type="GO" id="GO:0005634">
    <property type="term" value="C:nucleus"/>
    <property type="evidence" value="ECO:0007669"/>
    <property type="project" value="UniProtKB-SubCell"/>
</dbReference>
<sequence length="231" mass="26234">MGSEMVSRAQEKMRIKSNFTRTCNRFSQFLKERRSFGDIDAFTSIASPKYGMKVDTRTYPTQIQTKLDYSNQENGANNNSCTLVENNINNNKSLNLFPLTSSSSNKDLVEPRELPKSKEEAKENSRKGSMTIIYEGKVVVLEDIQEEVAQKIMCLASEGGVINETTTTTTTTNVSHSNLLDLPIARRASLHRFMDKRKDRIAACEPYQLKISSSTKELYKQQVEEQLELKL</sequence>
<evidence type="ECO:0000313" key="5">
    <source>
        <dbReference type="EMBL" id="KAK9734439.1"/>
    </source>
</evidence>
<comment type="domain">
    <text evidence="2">The jas domain is required for interaction with COI1.</text>
</comment>
<dbReference type="EMBL" id="JBDFQZ010000004">
    <property type="protein sequence ID" value="KAK9734439.1"/>
    <property type="molecule type" value="Genomic_DNA"/>
</dbReference>
<dbReference type="GO" id="GO:0031347">
    <property type="term" value="P:regulation of defense response"/>
    <property type="evidence" value="ECO:0007669"/>
    <property type="project" value="UniProtKB-UniRule"/>
</dbReference>
<evidence type="ECO:0000256" key="2">
    <source>
        <dbReference type="RuleBase" id="RU369065"/>
    </source>
</evidence>
<dbReference type="Pfam" id="PF06200">
    <property type="entry name" value="tify"/>
    <property type="match status" value="1"/>
</dbReference>
<dbReference type="PANTHER" id="PTHR33077:SF52">
    <property type="entry name" value="PROTEIN TIFY 11D"/>
    <property type="match status" value="1"/>
</dbReference>
<comment type="similarity">
    <text evidence="1 2">Belongs to the TIFY/JAZ family.</text>
</comment>
<feature type="domain" description="Tify" evidence="4">
    <location>
        <begin position="123"/>
        <end position="158"/>
    </location>
</feature>
<dbReference type="GO" id="GO:0009611">
    <property type="term" value="P:response to wounding"/>
    <property type="evidence" value="ECO:0007669"/>
    <property type="project" value="UniProtKB-UniRule"/>
</dbReference>
<keyword evidence="2" id="KW-0539">Nucleus</keyword>
<dbReference type="Pfam" id="PF09425">
    <property type="entry name" value="Jas_motif"/>
    <property type="match status" value="1"/>
</dbReference>
<gene>
    <name evidence="5" type="ORF">RND81_04G139700</name>
</gene>
<feature type="compositionally biased region" description="Basic and acidic residues" evidence="3">
    <location>
        <begin position="107"/>
        <end position="126"/>
    </location>
</feature>
<protein>
    <recommendedName>
        <fullName evidence="2">Protein TIFY</fullName>
    </recommendedName>
    <alternativeName>
        <fullName evidence="2">Jasmonate ZIM domain-containing protein</fullName>
    </alternativeName>
</protein>
<dbReference type="GO" id="GO:2000022">
    <property type="term" value="P:regulation of jasmonic acid mediated signaling pathway"/>
    <property type="evidence" value="ECO:0007669"/>
    <property type="project" value="UniProtKB-UniRule"/>
</dbReference>
<name>A0AAW1LHG5_SAPOF</name>
<proteinExistence type="inferred from homology"/>
<dbReference type="SMART" id="SM00979">
    <property type="entry name" value="TIFY"/>
    <property type="match status" value="1"/>
</dbReference>